<evidence type="ECO:0000256" key="1">
    <source>
        <dbReference type="ARBA" id="ARBA00009995"/>
    </source>
</evidence>
<organism evidence="4">
    <name type="scientific">Oryza brachyantha</name>
    <name type="common">malo sina</name>
    <dbReference type="NCBI Taxonomy" id="4533"/>
    <lineage>
        <taxon>Eukaryota</taxon>
        <taxon>Viridiplantae</taxon>
        <taxon>Streptophyta</taxon>
        <taxon>Embryophyta</taxon>
        <taxon>Tracheophyta</taxon>
        <taxon>Spermatophyta</taxon>
        <taxon>Magnoliopsida</taxon>
        <taxon>Liliopsida</taxon>
        <taxon>Poales</taxon>
        <taxon>Poaceae</taxon>
        <taxon>BOP clade</taxon>
        <taxon>Oryzoideae</taxon>
        <taxon>Oryzeae</taxon>
        <taxon>Oryzinae</taxon>
        <taxon>Oryza</taxon>
    </lineage>
</organism>
<keyword evidence="2 3" id="KW-0808">Transferase</keyword>
<dbReference type="PANTHER" id="PTHR48049">
    <property type="entry name" value="GLYCOSYLTRANSFERASE"/>
    <property type="match status" value="1"/>
</dbReference>
<keyword evidence="5" id="KW-1185">Reference proteome</keyword>
<evidence type="ECO:0000313" key="5">
    <source>
        <dbReference type="Proteomes" id="UP000006038"/>
    </source>
</evidence>
<dbReference type="GO" id="GO:0035251">
    <property type="term" value="F:UDP-glucosyltransferase activity"/>
    <property type="evidence" value="ECO:0007669"/>
    <property type="project" value="InterPro"/>
</dbReference>
<evidence type="ECO:0000313" key="4">
    <source>
        <dbReference type="EnsemblPlants" id="OB07G14890.1"/>
    </source>
</evidence>
<dbReference type="InterPro" id="IPR050481">
    <property type="entry name" value="UDP-glycosyltransf_plant"/>
</dbReference>
<name>J3MJA7_ORYBR</name>
<reference evidence="4" key="2">
    <citation type="submission" date="2013-04" db="UniProtKB">
        <authorList>
            <consortium name="EnsemblPlants"/>
        </authorList>
    </citation>
    <scope>IDENTIFICATION</scope>
</reference>
<dbReference type="InterPro" id="IPR035595">
    <property type="entry name" value="UDP_glycos_trans_CS"/>
</dbReference>
<protein>
    <submittedName>
        <fullName evidence="4">Uncharacterized protein</fullName>
    </submittedName>
</protein>
<reference evidence="4" key="1">
    <citation type="journal article" date="2013" name="Nat. Commun.">
        <title>Whole-genome sequencing of Oryza brachyantha reveals mechanisms underlying Oryza genome evolution.</title>
        <authorList>
            <person name="Chen J."/>
            <person name="Huang Q."/>
            <person name="Gao D."/>
            <person name="Wang J."/>
            <person name="Lang Y."/>
            <person name="Liu T."/>
            <person name="Li B."/>
            <person name="Bai Z."/>
            <person name="Luis Goicoechea J."/>
            <person name="Liang C."/>
            <person name="Chen C."/>
            <person name="Zhang W."/>
            <person name="Sun S."/>
            <person name="Liao Y."/>
            <person name="Zhang X."/>
            <person name="Yang L."/>
            <person name="Song C."/>
            <person name="Wang M."/>
            <person name="Shi J."/>
            <person name="Liu G."/>
            <person name="Liu J."/>
            <person name="Zhou H."/>
            <person name="Zhou W."/>
            <person name="Yu Q."/>
            <person name="An N."/>
            <person name="Chen Y."/>
            <person name="Cai Q."/>
            <person name="Wang B."/>
            <person name="Liu B."/>
            <person name="Min J."/>
            <person name="Huang Y."/>
            <person name="Wu H."/>
            <person name="Li Z."/>
            <person name="Zhang Y."/>
            <person name="Yin Y."/>
            <person name="Song W."/>
            <person name="Jiang J."/>
            <person name="Jackson S.A."/>
            <person name="Wing R.A."/>
            <person name="Wang J."/>
            <person name="Chen M."/>
        </authorList>
    </citation>
    <scope>NUCLEOTIDE SEQUENCE [LARGE SCALE GENOMIC DNA]</scope>
    <source>
        <strain evidence="4">cv. IRGC 101232</strain>
    </source>
</reference>
<dbReference type="FunFam" id="3.40.50.2000:FF:000037">
    <property type="entry name" value="Glycosyltransferase"/>
    <property type="match status" value="1"/>
</dbReference>
<dbReference type="PANTHER" id="PTHR48049:SF141">
    <property type="entry name" value="OS07G0201500 PROTEIN"/>
    <property type="match status" value="1"/>
</dbReference>
<keyword evidence="3" id="KW-0328">Glycosyltransferase</keyword>
<dbReference type="Gene3D" id="3.40.50.2000">
    <property type="entry name" value="Glycogen Phosphorylase B"/>
    <property type="match status" value="2"/>
</dbReference>
<proteinExistence type="inferred from homology"/>
<dbReference type="SUPFAM" id="SSF53756">
    <property type="entry name" value="UDP-Glycosyltransferase/glycogen phosphorylase"/>
    <property type="match status" value="1"/>
</dbReference>
<dbReference type="OMA" id="HISFIPL"/>
<dbReference type="eggNOG" id="KOG1192">
    <property type="taxonomic scope" value="Eukaryota"/>
</dbReference>
<sequence length="329" mass="36779">MVAFVGPKQENLAHRRTKAEDYMVPPPWIPFPSTVAYRRRHEAKWVAAGFRPNASGVSDSDRFWQSERPSCRLIICRSCPEAEPRLFPLLTKLFAKPVVPAGLLMPPSVDDDDVGVYTATSDQSFTPAMKWLDDQPDRSIIYVALGSEAPLTQDQVRELAHGLELSGVRFLWALRPPSWHADSDTVGTVLPNGFELRVAPRGVISARWVPQLHVLAHRAVGGFLTHCGWSSIFESLRFALPLVLLPLFADQGLGVQALPARDIGVEVARNDADGSFRRDDVAAAVRRVMVEEEGKTLARRAKELRDILGDKQRQEVYLDELVSYLQCYK</sequence>
<dbReference type="PROSITE" id="PS00375">
    <property type="entry name" value="UDPGT"/>
    <property type="match status" value="1"/>
</dbReference>
<dbReference type="Gramene" id="OB07G14890.1">
    <property type="protein sequence ID" value="OB07G14890.1"/>
    <property type="gene ID" value="OB07G14890"/>
</dbReference>
<evidence type="ECO:0000256" key="2">
    <source>
        <dbReference type="ARBA" id="ARBA00022679"/>
    </source>
</evidence>
<dbReference type="InterPro" id="IPR002213">
    <property type="entry name" value="UDP_glucos_trans"/>
</dbReference>
<dbReference type="EnsemblPlants" id="OB07G14890.1">
    <property type="protein sequence ID" value="OB07G14890.1"/>
    <property type="gene ID" value="OB07G14890"/>
</dbReference>
<dbReference type="Proteomes" id="UP000006038">
    <property type="component" value="Chromosome 7"/>
</dbReference>
<evidence type="ECO:0000256" key="3">
    <source>
        <dbReference type="RuleBase" id="RU003718"/>
    </source>
</evidence>
<dbReference type="Pfam" id="PF00201">
    <property type="entry name" value="UDPGT"/>
    <property type="match status" value="1"/>
</dbReference>
<dbReference type="CDD" id="cd03784">
    <property type="entry name" value="GT1_Gtf-like"/>
    <property type="match status" value="1"/>
</dbReference>
<comment type="similarity">
    <text evidence="1 3">Belongs to the UDP-glycosyltransferase family.</text>
</comment>
<accession>J3MJA7</accession>
<dbReference type="HOGENOM" id="CLU_001724_1_1_1"/>
<dbReference type="AlphaFoldDB" id="J3MJA7"/>